<dbReference type="OrthoDB" id="10050074at2759"/>
<dbReference type="Proteomes" id="UP000299102">
    <property type="component" value="Unassembled WGS sequence"/>
</dbReference>
<accession>A0A4C1ZT00</accession>
<dbReference type="AlphaFoldDB" id="A0A4C1ZT00"/>
<sequence length="186" mass="21227">MRLGPIFDDRPSGVKNSQTGKKRRTRLRKSTHTLNKIPNDIVSTNDTDNTINALTNHMTTVVGNSFQKVPTNRRILPADVHKLMKAKNVALRRVIVYPTLANKSYACALQHKVLAIFCMSRFDGMIGRNSKMLSRNKRTLYKTCIRPVMTYASPVFAHVAPTALYDFQVIQNKFCRRATDARRYVK</sequence>
<protein>
    <recommendedName>
        <fullName evidence="4">RNA-directed DNA polymerase from mobile element jockey</fullName>
    </recommendedName>
</protein>
<keyword evidence="3" id="KW-1185">Reference proteome</keyword>
<reference evidence="2 3" key="1">
    <citation type="journal article" date="2019" name="Commun. Biol.">
        <title>The bagworm genome reveals a unique fibroin gene that provides high tensile strength.</title>
        <authorList>
            <person name="Kono N."/>
            <person name="Nakamura H."/>
            <person name="Ohtoshi R."/>
            <person name="Tomita M."/>
            <person name="Numata K."/>
            <person name="Arakawa K."/>
        </authorList>
    </citation>
    <scope>NUCLEOTIDE SEQUENCE [LARGE SCALE GENOMIC DNA]</scope>
</reference>
<evidence type="ECO:0000256" key="1">
    <source>
        <dbReference type="SAM" id="MobiDB-lite"/>
    </source>
</evidence>
<proteinExistence type="predicted"/>
<dbReference type="EMBL" id="BGZK01002142">
    <property type="protein sequence ID" value="GBP91110.1"/>
    <property type="molecule type" value="Genomic_DNA"/>
</dbReference>
<gene>
    <name evidence="2" type="ORF">EVAR_100411_1</name>
</gene>
<name>A0A4C1ZT00_EUMVA</name>
<organism evidence="2 3">
    <name type="scientific">Eumeta variegata</name>
    <name type="common">Bagworm moth</name>
    <name type="synonym">Eumeta japonica</name>
    <dbReference type="NCBI Taxonomy" id="151549"/>
    <lineage>
        <taxon>Eukaryota</taxon>
        <taxon>Metazoa</taxon>
        <taxon>Ecdysozoa</taxon>
        <taxon>Arthropoda</taxon>
        <taxon>Hexapoda</taxon>
        <taxon>Insecta</taxon>
        <taxon>Pterygota</taxon>
        <taxon>Neoptera</taxon>
        <taxon>Endopterygota</taxon>
        <taxon>Lepidoptera</taxon>
        <taxon>Glossata</taxon>
        <taxon>Ditrysia</taxon>
        <taxon>Tineoidea</taxon>
        <taxon>Psychidae</taxon>
        <taxon>Oiketicinae</taxon>
        <taxon>Eumeta</taxon>
    </lineage>
</organism>
<evidence type="ECO:0008006" key="4">
    <source>
        <dbReference type="Google" id="ProtNLM"/>
    </source>
</evidence>
<evidence type="ECO:0000313" key="2">
    <source>
        <dbReference type="EMBL" id="GBP91110.1"/>
    </source>
</evidence>
<comment type="caution">
    <text evidence="2">The sequence shown here is derived from an EMBL/GenBank/DDBJ whole genome shotgun (WGS) entry which is preliminary data.</text>
</comment>
<evidence type="ECO:0000313" key="3">
    <source>
        <dbReference type="Proteomes" id="UP000299102"/>
    </source>
</evidence>
<feature type="region of interest" description="Disordered" evidence="1">
    <location>
        <begin position="1"/>
        <end position="28"/>
    </location>
</feature>